<evidence type="ECO:0000313" key="2">
    <source>
        <dbReference type="EMBL" id="KIJ60145.1"/>
    </source>
</evidence>
<protein>
    <submittedName>
        <fullName evidence="2">Uncharacterized protein</fullName>
    </submittedName>
</protein>
<keyword evidence="3" id="KW-1185">Reference proteome</keyword>
<accession>A0A0C9VQX8</accession>
<feature type="compositionally biased region" description="Low complexity" evidence="1">
    <location>
        <begin position="71"/>
        <end position="93"/>
    </location>
</feature>
<dbReference type="AlphaFoldDB" id="A0A0C9VQX8"/>
<reference evidence="2 3" key="1">
    <citation type="submission" date="2014-04" db="EMBL/GenBank/DDBJ databases">
        <title>Evolutionary Origins and Diversification of the Mycorrhizal Mutualists.</title>
        <authorList>
            <consortium name="DOE Joint Genome Institute"/>
            <consortium name="Mycorrhizal Genomics Consortium"/>
            <person name="Kohler A."/>
            <person name="Kuo A."/>
            <person name="Nagy L.G."/>
            <person name="Floudas D."/>
            <person name="Copeland A."/>
            <person name="Barry K.W."/>
            <person name="Cichocki N."/>
            <person name="Veneault-Fourrey C."/>
            <person name="LaButti K."/>
            <person name="Lindquist E.A."/>
            <person name="Lipzen A."/>
            <person name="Lundell T."/>
            <person name="Morin E."/>
            <person name="Murat C."/>
            <person name="Riley R."/>
            <person name="Ohm R."/>
            <person name="Sun H."/>
            <person name="Tunlid A."/>
            <person name="Henrissat B."/>
            <person name="Grigoriev I.V."/>
            <person name="Hibbett D.S."/>
            <person name="Martin F."/>
        </authorList>
    </citation>
    <scope>NUCLEOTIDE SEQUENCE [LARGE SCALE GENOMIC DNA]</scope>
    <source>
        <strain evidence="2 3">MD-312</strain>
    </source>
</reference>
<organism evidence="2 3">
    <name type="scientific">Hydnomerulius pinastri MD-312</name>
    <dbReference type="NCBI Taxonomy" id="994086"/>
    <lineage>
        <taxon>Eukaryota</taxon>
        <taxon>Fungi</taxon>
        <taxon>Dikarya</taxon>
        <taxon>Basidiomycota</taxon>
        <taxon>Agaricomycotina</taxon>
        <taxon>Agaricomycetes</taxon>
        <taxon>Agaricomycetidae</taxon>
        <taxon>Boletales</taxon>
        <taxon>Boletales incertae sedis</taxon>
        <taxon>Leucogyrophana</taxon>
    </lineage>
</organism>
<gene>
    <name evidence="2" type="ORF">HYDPIDRAFT_32566</name>
</gene>
<dbReference type="HOGENOM" id="CLU_1116045_0_0_1"/>
<dbReference type="OrthoDB" id="2607657at2759"/>
<feature type="region of interest" description="Disordered" evidence="1">
    <location>
        <begin position="71"/>
        <end position="95"/>
    </location>
</feature>
<proteinExistence type="predicted"/>
<dbReference type="Proteomes" id="UP000053820">
    <property type="component" value="Unassembled WGS sequence"/>
</dbReference>
<sequence>MFRWSCEPSDHSDILPPNYAEIVHEELKEEQYSSYSCLKGAVGSAYLNFSPSSPPSTNNLSPVSMLFPTRTPSVPVASPSSSSQSSETRNPSPTFTHASAELSYEEVFVPMPAYGPQDRLNWVKRVRMRNRPITNSIILFEPEPPLTQLGYRRTSCPSVSMHDCLSDDAGRSIMRDAEDLVFALMGATGDREVTFLLRWPGYTTLNWVRHIPPYVNGVPMTRSQLARFIAHEFRQFVAACDNGVFQTTDPAWKVGQGGVPFERMKLSSLWSPDDNVWVASVRVVGPNLNHWPQ</sequence>
<dbReference type="EMBL" id="KN839876">
    <property type="protein sequence ID" value="KIJ60145.1"/>
    <property type="molecule type" value="Genomic_DNA"/>
</dbReference>
<evidence type="ECO:0000313" key="3">
    <source>
        <dbReference type="Proteomes" id="UP000053820"/>
    </source>
</evidence>
<name>A0A0C9VQX8_9AGAM</name>
<evidence type="ECO:0000256" key="1">
    <source>
        <dbReference type="SAM" id="MobiDB-lite"/>
    </source>
</evidence>